<dbReference type="EMBL" id="VJZL01000022">
    <property type="protein sequence ID" value="TRX07946.1"/>
    <property type="molecule type" value="Genomic_DNA"/>
</dbReference>
<comment type="caution">
    <text evidence="2">The sequence shown here is derived from an EMBL/GenBank/DDBJ whole genome shotgun (WGS) entry which is preliminary data.</text>
</comment>
<evidence type="ECO:0000313" key="4">
    <source>
        <dbReference type="Proteomes" id="UP000318669"/>
    </source>
</evidence>
<sequence length="69" mass="8032">MNRILILLIIALLISCKNNKTQNYAITSKIPLSAKPTEEIATEPTIEDKLKRHFELYRIKPSIIINRRQ</sequence>
<keyword evidence="3" id="KW-1185">Reference proteome</keyword>
<organism evidence="2 4">
    <name type="scientific">Flavobacterium gawalongense</name>
    <dbReference type="NCBI Taxonomy" id="2594432"/>
    <lineage>
        <taxon>Bacteria</taxon>
        <taxon>Pseudomonadati</taxon>
        <taxon>Bacteroidota</taxon>
        <taxon>Flavobacteriia</taxon>
        <taxon>Flavobacteriales</taxon>
        <taxon>Flavobacteriaceae</taxon>
        <taxon>Flavobacterium</taxon>
    </lineage>
</organism>
<dbReference type="Proteomes" id="UP000318669">
    <property type="component" value="Unassembled WGS sequence"/>
</dbReference>
<dbReference type="RefSeq" id="WP_143388129.1">
    <property type="nucleotide sequence ID" value="NZ_VJZL01000022.1"/>
</dbReference>
<accession>A0A553BI64</accession>
<dbReference type="PROSITE" id="PS51257">
    <property type="entry name" value="PROKAR_LIPOPROTEIN"/>
    <property type="match status" value="1"/>
</dbReference>
<evidence type="ECO:0000313" key="1">
    <source>
        <dbReference type="EMBL" id="TRX04960.1"/>
    </source>
</evidence>
<gene>
    <name evidence="2" type="ORF">FNW11_11990</name>
    <name evidence="1" type="ORF">FNW12_12390</name>
</gene>
<dbReference type="AlphaFoldDB" id="A0A553BI64"/>
<dbReference type="EMBL" id="VJZN01000021">
    <property type="protein sequence ID" value="TRX04960.1"/>
    <property type="molecule type" value="Genomic_DNA"/>
</dbReference>
<evidence type="ECO:0000313" key="2">
    <source>
        <dbReference type="EMBL" id="TRX07946.1"/>
    </source>
</evidence>
<proteinExistence type="predicted"/>
<dbReference type="Proteomes" id="UP000318528">
    <property type="component" value="Unassembled WGS sequence"/>
</dbReference>
<reference evidence="3 4" key="1">
    <citation type="submission" date="2019-07" db="EMBL/GenBank/DDBJ databases">
        <title>Novel species of Flavobacterium.</title>
        <authorList>
            <person name="Liu Q."/>
            <person name="Xin Y.-H."/>
        </authorList>
    </citation>
    <scope>NUCLEOTIDE SEQUENCE [LARGE SCALE GENOMIC DNA]</scope>
    <source>
        <strain evidence="1 3">GSP39</strain>
        <strain evidence="2 4">GSR22</strain>
    </source>
</reference>
<evidence type="ECO:0000313" key="3">
    <source>
        <dbReference type="Proteomes" id="UP000318528"/>
    </source>
</evidence>
<name>A0A553BI64_9FLAO</name>
<protein>
    <submittedName>
        <fullName evidence="2">Uncharacterized protein</fullName>
    </submittedName>
</protein>